<dbReference type="InterPro" id="IPR013106">
    <property type="entry name" value="Ig_V-set"/>
</dbReference>
<accession>A0A9X6NG36</accession>
<feature type="domain" description="Ig-like" evidence="4">
    <location>
        <begin position="31"/>
        <end position="141"/>
    </location>
</feature>
<dbReference type="AlphaFoldDB" id="A0A9X6NG36"/>
<feature type="transmembrane region" description="Helical" evidence="2">
    <location>
        <begin position="371"/>
        <end position="394"/>
    </location>
</feature>
<evidence type="ECO:0000313" key="5">
    <source>
        <dbReference type="EMBL" id="OWA53610.1"/>
    </source>
</evidence>
<keyword evidence="2" id="KW-1133">Transmembrane helix</keyword>
<evidence type="ECO:0000256" key="3">
    <source>
        <dbReference type="SAM" id="SignalP"/>
    </source>
</evidence>
<dbReference type="Pfam" id="PF07686">
    <property type="entry name" value="V-set"/>
    <property type="match status" value="1"/>
</dbReference>
<dbReference type="SMART" id="SM00409">
    <property type="entry name" value="IG"/>
    <property type="match status" value="1"/>
</dbReference>
<gene>
    <name evidence="5" type="ORF">BV898_18031</name>
</gene>
<dbReference type="Gene3D" id="2.60.40.10">
    <property type="entry name" value="Immunoglobulins"/>
    <property type="match status" value="2"/>
</dbReference>
<feature type="chain" id="PRO_5040991917" description="Ig-like domain-containing protein" evidence="3">
    <location>
        <begin position="24"/>
        <end position="434"/>
    </location>
</feature>
<dbReference type="InterPro" id="IPR007110">
    <property type="entry name" value="Ig-like_dom"/>
</dbReference>
<keyword evidence="6" id="KW-1185">Reference proteome</keyword>
<dbReference type="SUPFAM" id="SSF48726">
    <property type="entry name" value="Immunoglobulin"/>
    <property type="match status" value="2"/>
</dbReference>
<dbReference type="OrthoDB" id="190835at2759"/>
<evidence type="ECO:0000259" key="4">
    <source>
        <dbReference type="PROSITE" id="PS50835"/>
    </source>
</evidence>
<keyword evidence="2" id="KW-0472">Membrane</keyword>
<dbReference type="PROSITE" id="PS50835">
    <property type="entry name" value="IG_LIKE"/>
    <property type="match status" value="1"/>
</dbReference>
<feature type="signal peptide" evidence="3">
    <location>
        <begin position="1"/>
        <end position="23"/>
    </location>
</feature>
<reference evidence="6" key="1">
    <citation type="submission" date="2017-01" db="EMBL/GenBank/DDBJ databases">
        <title>Comparative genomics of anhydrobiosis in the tardigrade Hypsibius dujardini.</title>
        <authorList>
            <person name="Yoshida Y."/>
            <person name="Koutsovoulos G."/>
            <person name="Laetsch D."/>
            <person name="Stevens L."/>
            <person name="Kumar S."/>
            <person name="Horikawa D."/>
            <person name="Ishino K."/>
            <person name="Komine S."/>
            <person name="Tomita M."/>
            <person name="Blaxter M."/>
            <person name="Arakawa K."/>
        </authorList>
    </citation>
    <scope>NUCLEOTIDE SEQUENCE [LARGE SCALE GENOMIC DNA]</scope>
    <source>
        <strain evidence="6">Z151</strain>
    </source>
</reference>
<dbReference type="InterPro" id="IPR003599">
    <property type="entry name" value="Ig_sub"/>
</dbReference>
<keyword evidence="2" id="KW-0812">Transmembrane</keyword>
<evidence type="ECO:0000313" key="6">
    <source>
        <dbReference type="Proteomes" id="UP000192578"/>
    </source>
</evidence>
<dbReference type="Proteomes" id="UP000192578">
    <property type="component" value="Unassembled WGS sequence"/>
</dbReference>
<evidence type="ECO:0000256" key="2">
    <source>
        <dbReference type="SAM" id="Phobius"/>
    </source>
</evidence>
<protein>
    <recommendedName>
        <fullName evidence="4">Ig-like domain-containing protein</fullName>
    </recommendedName>
</protein>
<feature type="compositionally biased region" description="Polar residues" evidence="1">
    <location>
        <begin position="411"/>
        <end position="434"/>
    </location>
</feature>
<dbReference type="InterPro" id="IPR036179">
    <property type="entry name" value="Ig-like_dom_sf"/>
</dbReference>
<feature type="region of interest" description="Disordered" evidence="1">
    <location>
        <begin position="396"/>
        <end position="434"/>
    </location>
</feature>
<keyword evidence="3" id="KW-0732">Signal</keyword>
<organism evidence="5 6">
    <name type="scientific">Hypsibius exemplaris</name>
    <name type="common">Freshwater tardigrade</name>
    <dbReference type="NCBI Taxonomy" id="2072580"/>
    <lineage>
        <taxon>Eukaryota</taxon>
        <taxon>Metazoa</taxon>
        <taxon>Ecdysozoa</taxon>
        <taxon>Tardigrada</taxon>
        <taxon>Eutardigrada</taxon>
        <taxon>Parachela</taxon>
        <taxon>Hypsibioidea</taxon>
        <taxon>Hypsibiidae</taxon>
        <taxon>Hypsibius</taxon>
    </lineage>
</organism>
<comment type="caution">
    <text evidence="5">The sequence shown here is derived from an EMBL/GenBank/DDBJ whole genome shotgun (WGS) entry which is preliminary data.</text>
</comment>
<sequence>MVRVNVCLAVCLLLVNVLSLANAQKAMLIGEGRDFNLSCKLPSHVIQKPERRIQWTFAHSRSETEFDEPVVLSSWLTRANYTTQWESIPERYAARVKISSSTSGNSFDVQVEKATFSDHNGIYTCEGMDSRFTLIHSAKVIVTSPPILTVTETTMYGNTSDPIWLRLMVDSNPAPAVSCKHRDQQLIVKSARTEGSVQRSTMQPIVHKHKTIGRKHIVGLQWFLTADGDFGNYSCTAVNVVGTASINLTILPDRLPERPENVTAFVNEITTHISWHLPPYMDGLSQKAVVVLTTPDGQRSNPEAANDGNYIDISGIQTGTKITMNSQNMFGMMSDRVSYVVKFDTDSSNTTNMVLDDAITVQQSMNPSLRLALGLGVPLTVIAIIAMVVATGGIHSWPPIHKRPDDEANARRSTWWSARSGTTASDRQSRIHSQ</sequence>
<evidence type="ECO:0000256" key="1">
    <source>
        <dbReference type="SAM" id="MobiDB-lite"/>
    </source>
</evidence>
<dbReference type="InterPro" id="IPR013783">
    <property type="entry name" value="Ig-like_fold"/>
</dbReference>
<dbReference type="EMBL" id="MTYJ01000333">
    <property type="protein sequence ID" value="OWA53610.1"/>
    <property type="molecule type" value="Genomic_DNA"/>
</dbReference>
<proteinExistence type="predicted"/>
<name>A0A9X6NG36_HYPEX</name>